<gene>
    <name evidence="3" type="ORF">D1O30_03530</name>
</gene>
<evidence type="ECO:0000313" key="3">
    <source>
        <dbReference type="EMBL" id="RNJ48827.1"/>
    </source>
</evidence>
<comment type="caution">
    <text evidence="3">The sequence shown here is derived from an EMBL/GenBank/DDBJ whole genome shotgun (WGS) entry which is preliminary data.</text>
</comment>
<feature type="domain" description="Alpha/beta hydrolase" evidence="2">
    <location>
        <begin position="221"/>
        <end position="393"/>
    </location>
</feature>
<proteinExistence type="predicted"/>
<dbReference type="EMBL" id="QWDD01000001">
    <property type="protein sequence ID" value="RNJ48827.1"/>
    <property type="molecule type" value="Genomic_DNA"/>
</dbReference>
<dbReference type="Proteomes" id="UP000268623">
    <property type="component" value="Unassembled WGS sequence"/>
</dbReference>
<dbReference type="Pfam" id="PF20091">
    <property type="entry name" value="Abhydrolase_10"/>
    <property type="match status" value="1"/>
</dbReference>
<dbReference type="AlphaFoldDB" id="A0A3M9XKR2"/>
<dbReference type="InterPro" id="IPR045394">
    <property type="entry name" value="Abhydrolase_dom"/>
</dbReference>
<feature type="region of interest" description="Disordered" evidence="1">
    <location>
        <begin position="1"/>
        <end position="22"/>
    </location>
</feature>
<keyword evidence="4" id="KW-1185">Reference proteome</keyword>
<organism evidence="3 4">
    <name type="scientific">Methylocystis hirsuta</name>
    <dbReference type="NCBI Taxonomy" id="369798"/>
    <lineage>
        <taxon>Bacteria</taxon>
        <taxon>Pseudomonadati</taxon>
        <taxon>Pseudomonadota</taxon>
        <taxon>Alphaproteobacteria</taxon>
        <taxon>Hyphomicrobiales</taxon>
        <taxon>Methylocystaceae</taxon>
        <taxon>Methylocystis</taxon>
    </lineage>
</organism>
<dbReference type="RefSeq" id="WP_123174825.1">
    <property type="nucleotide sequence ID" value="NZ_QWDD01000001.1"/>
</dbReference>
<name>A0A3M9XKR2_9HYPH</name>
<evidence type="ECO:0000313" key="4">
    <source>
        <dbReference type="Proteomes" id="UP000268623"/>
    </source>
</evidence>
<evidence type="ECO:0000256" key="1">
    <source>
        <dbReference type="SAM" id="MobiDB-lite"/>
    </source>
</evidence>
<reference evidence="3 4" key="1">
    <citation type="submission" date="2018-08" db="EMBL/GenBank/DDBJ databases">
        <title>Genome sequence of Methylocystis hirsuta CSC1, a methanotroph able to accumulate PHAs.</title>
        <authorList>
            <person name="Bordel S."/>
            <person name="Rodriguez E."/>
            <person name="Gancedo J."/>
            <person name="Munoz R."/>
        </authorList>
    </citation>
    <scope>NUCLEOTIDE SEQUENCE [LARGE SCALE GENOMIC DNA]</scope>
    <source>
        <strain evidence="3 4">CSC1</strain>
    </source>
</reference>
<protein>
    <recommendedName>
        <fullName evidence="2">Alpha/beta hydrolase domain-containing protein</fullName>
    </recommendedName>
</protein>
<dbReference type="OrthoDB" id="9779952at2"/>
<evidence type="ECO:0000259" key="2">
    <source>
        <dbReference type="Pfam" id="PF20091"/>
    </source>
</evidence>
<sequence>MNRISARRGEASSPIFARSPAGSKRTRARIKGAALVGSLAFACGANAELLKFETRPDGPNEAVVATVKLDGASYEIAGTLAKPARPPSGARSILIETQPSDDVKPQALERGLAVLTLDVGKLPDKAREPALRDVLGHLRGALKIKRVLGRAQGSDADTMSAASSAFDGLLLYDASREPAAPTRFIATWGADAYWREKPRIEFASAAPPNGRRFYLAGIASSTATANCVAPVNARPSAPALRALFAALDEWTAKGAAPPASRAPLDGDLAPSQDLKWPKIPALPAPPEGARRVPRIDADGNEVAGLRLPDNALPVATFTGFNAQKDKKGPLCTAGAALPFPATKSDREKNPDPRPALVERYGSRAYFVATMRVIADKLVKERLLLPQDADAYVAAARSAPF</sequence>
<accession>A0A3M9XKR2</accession>